<sequence>MSIGSRPAPRLIRPVREPATVPPPLSGAWAPDDQRLDRADHFPLPAGHRGPEDVLIDPAGRVVTGTEDGRLWRWPADPAPGTVPSVLADTGGRPLGIELDPTDGSLLVCDSERGLLRVTDDGRVRELTGAGAGSPVRLANNAAVARDGTVFFSDSSDRFPLSQWKRDMLEHRPNGRLLAYQPDSGRITEVAGGLYFPNGVGLTPDESALLVAETTTHRLLRIGLPDGRVEVLTDLPAYPDNLSAVGDGTYWVALPSPRLPIAERLLPYPRLRQVAALLPDALRPQPRRYGLVALVDGDGRVLRTLHGPSGRYPMVTGVRQHGGHLWLGSLTATGLSRVPRTGAGAPGA</sequence>
<dbReference type="RefSeq" id="WP_208816883.1">
    <property type="nucleotide sequence ID" value="NZ_WVUH01000366.1"/>
</dbReference>
<dbReference type="PANTHER" id="PTHR10426">
    <property type="entry name" value="STRICTOSIDINE SYNTHASE-RELATED"/>
    <property type="match status" value="1"/>
</dbReference>
<dbReference type="InterPro" id="IPR018119">
    <property type="entry name" value="Strictosidine_synth_cons-reg"/>
</dbReference>
<feature type="region of interest" description="Disordered" evidence="4">
    <location>
        <begin position="1"/>
        <end position="33"/>
    </location>
</feature>
<evidence type="ECO:0000256" key="4">
    <source>
        <dbReference type="SAM" id="MobiDB-lite"/>
    </source>
</evidence>
<organism evidence="6 7">
    <name type="scientific">Micromonospora echinofusca</name>
    <dbReference type="NCBI Taxonomy" id="47858"/>
    <lineage>
        <taxon>Bacteria</taxon>
        <taxon>Bacillati</taxon>
        <taxon>Actinomycetota</taxon>
        <taxon>Actinomycetes</taxon>
        <taxon>Micromonosporales</taxon>
        <taxon>Micromonosporaceae</taxon>
        <taxon>Micromonospora</taxon>
    </lineage>
</organism>
<dbReference type="Proteomes" id="UP000823521">
    <property type="component" value="Unassembled WGS sequence"/>
</dbReference>
<feature type="domain" description="Strictosidine synthase conserved region" evidence="5">
    <location>
        <begin position="144"/>
        <end position="221"/>
    </location>
</feature>
<comment type="caution">
    <text evidence="6">The sequence shown here is derived from an EMBL/GenBank/DDBJ whole genome shotgun (WGS) entry which is preliminary data.</text>
</comment>
<gene>
    <name evidence="6" type="ORF">GSF22_28410</name>
</gene>
<evidence type="ECO:0000256" key="1">
    <source>
        <dbReference type="ARBA" id="ARBA00009191"/>
    </source>
</evidence>
<protein>
    <submittedName>
        <fullName evidence="6">Strictosidine synthase</fullName>
    </submittedName>
</protein>
<dbReference type="SUPFAM" id="SSF63829">
    <property type="entry name" value="Calcium-dependent phosphotriesterase"/>
    <property type="match status" value="1"/>
</dbReference>
<comment type="similarity">
    <text evidence="1">Belongs to the strictosidine synthase family.</text>
</comment>
<proteinExistence type="inferred from homology"/>
<dbReference type="PANTHER" id="PTHR10426:SF88">
    <property type="entry name" value="ADIPOCYTE PLASMA MEMBRANE-ASSOCIATED PROTEIN HEMOMUCIN-RELATED"/>
    <property type="match status" value="1"/>
</dbReference>
<dbReference type="EMBL" id="WVUH01000366">
    <property type="protein sequence ID" value="MBO4209883.1"/>
    <property type="molecule type" value="Genomic_DNA"/>
</dbReference>
<keyword evidence="3" id="KW-0325">Glycoprotein</keyword>
<evidence type="ECO:0000259" key="5">
    <source>
        <dbReference type="Pfam" id="PF03088"/>
    </source>
</evidence>
<name>A0ABS3VZU8_MICEH</name>
<dbReference type="Pfam" id="PF20067">
    <property type="entry name" value="SSL_N"/>
    <property type="match status" value="1"/>
</dbReference>
<reference evidence="6 7" key="1">
    <citation type="submission" date="2019-12" db="EMBL/GenBank/DDBJ databases">
        <title>Whole genome sequencing of endophytic Actinobacterium Micromonospora sp. MPMI6T.</title>
        <authorList>
            <person name="Evv R."/>
            <person name="Podile A.R."/>
        </authorList>
    </citation>
    <scope>NUCLEOTIDE SEQUENCE [LARGE SCALE GENOMIC DNA]</scope>
    <source>
        <strain evidence="6 7">MPMI6</strain>
    </source>
</reference>
<evidence type="ECO:0000256" key="3">
    <source>
        <dbReference type="ARBA" id="ARBA00023180"/>
    </source>
</evidence>
<accession>A0ABS3VZU8</accession>
<evidence type="ECO:0000313" key="6">
    <source>
        <dbReference type="EMBL" id="MBO4209883.1"/>
    </source>
</evidence>
<keyword evidence="7" id="KW-1185">Reference proteome</keyword>
<dbReference type="Pfam" id="PF03088">
    <property type="entry name" value="Str_synth"/>
    <property type="match status" value="1"/>
</dbReference>
<evidence type="ECO:0000313" key="7">
    <source>
        <dbReference type="Proteomes" id="UP000823521"/>
    </source>
</evidence>
<dbReference type="Gene3D" id="2.120.10.30">
    <property type="entry name" value="TolB, C-terminal domain"/>
    <property type="match status" value="1"/>
</dbReference>
<keyword evidence="2" id="KW-0597">Phosphoprotein</keyword>
<dbReference type="InterPro" id="IPR011042">
    <property type="entry name" value="6-blade_b-propeller_TolB-like"/>
</dbReference>
<evidence type="ECO:0000256" key="2">
    <source>
        <dbReference type="ARBA" id="ARBA00022553"/>
    </source>
</evidence>